<dbReference type="CDD" id="cd07525">
    <property type="entry name" value="HAD_like"/>
    <property type="match status" value="1"/>
</dbReference>
<dbReference type="NCBIfam" id="TIGR01460">
    <property type="entry name" value="HAD-SF-IIA"/>
    <property type="match status" value="1"/>
</dbReference>
<name>A0A6S6QQ83_9HYPH</name>
<dbReference type="Pfam" id="PF13242">
    <property type="entry name" value="Hydrolase_like"/>
    <property type="match status" value="1"/>
</dbReference>
<keyword evidence="2" id="KW-1185">Reference proteome</keyword>
<dbReference type="AlphaFoldDB" id="A0A6S6QQ83"/>
<dbReference type="GO" id="GO:0005737">
    <property type="term" value="C:cytoplasm"/>
    <property type="evidence" value="ECO:0007669"/>
    <property type="project" value="TreeGrafter"/>
</dbReference>
<protein>
    <submittedName>
        <fullName evidence="1">Haloacid dehalogenase</fullName>
    </submittedName>
</protein>
<dbReference type="SUPFAM" id="SSF56784">
    <property type="entry name" value="HAD-like"/>
    <property type="match status" value="1"/>
</dbReference>
<dbReference type="Proteomes" id="UP000515317">
    <property type="component" value="Chromosome"/>
</dbReference>
<dbReference type="InterPro" id="IPR036412">
    <property type="entry name" value="HAD-like_sf"/>
</dbReference>
<sequence length="289" mass="31302">MTQTFVLPPGSGLSALAPQYGIIFSDVWGVLHNGVSAWPTASEALVKFREQGGTVVLLSNAPRPSSVVIEQLDRVGVPRAAWDGIVTSGDVTRMELDRRGITRLHHLGPPRDVEMFDGLELVSPKDAKIAVVTGLDDDYTETPDDYRERMEVLSKLDIELICANPDRVVERGGEMVWCAGALADLYEEFGGHVLHIGKPFPLVYEEALRKALKLRGKVTPKARVLAIGDSMITDVAGANTFGIDCLFMTGGIHAEEIGHPPQASAYQSVLAPAAVKPVGWSHRLVWDAS</sequence>
<dbReference type="KEGG" id="tso:IZ6_24210"/>
<evidence type="ECO:0000313" key="1">
    <source>
        <dbReference type="EMBL" id="BCJ91686.1"/>
    </source>
</evidence>
<gene>
    <name evidence="1" type="ORF">IZ6_24210</name>
</gene>
<organism evidence="1 2">
    <name type="scientific">Terrihabitans soli</name>
    <dbReference type="NCBI Taxonomy" id="708113"/>
    <lineage>
        <taxon>Bacteria</taxon>
        <taxon>Pseudomonadati</taxon>
        <taxon>Pseudomonadota</taxon>
        <taxon>Alphaproteobacteria</taxon>
        <taxon>Hyphomicrobiales</taxon>
        <taxon>Terrihabitans</taxon>
    </lineage>
</organism>
<dbReference type="Pfam" id="PF13344">
    <property type="entry name" value="Hydrolase_6"/>
    <property type="match status" value="1"/>
</dbReference>
<dbReference type="Gene3D" id="3.40.50.1000">
    <property type="entry name" value="HAD superfamily/HAD-like"/>
    <property type="match status" value="2"/>
</dbReference>
<evidence type="ECO:0000313" key="2">
    <source>
        <dbReference type="Proteomes" id="UP000515317"/>
    </source>
</evidence>
<dbReference type="InterPro" id="IPR006356">
    <property type="entry name" value="HAD-SF_hydro_IIA_hyp3"/>
</dbReference>
<dbReference type="PANTHER" id="PTHR19288:SF90">
    <property type="entry name" value="OS08G0542600 PROTEIN"/>
    <property type="match status" value="1"/>
</dbReference>
<proteinExistence type="predicted"/>
<dbReference type="NCBIfam" id="TIGR01459">
    <property type="entry name" value="HAD-SF-IIA-hyp4"/>
    <property type="match status" value="1"/>
</dbReference>
<dbReference type="RefSeq" id="WP_222875312.1">
    <property type="nucleotide sequence ID" value="NZ_AP023361.1"/>
</dbReference>
<dbReference type="GO" id="GO:0016791">
    <property type="term" value="F:phosphatase activity"/>
    <property type="evidence" value="ECO:0007669"/>
    <property type="project" value="TreeGrafter"/>
</dbReference>
<accession>A0A6S6QQ83</accession>
<reference evidence="1 2" key="1">
    <citation type="submission" date="2020-08" db="EMBL/GenBank/DDBJ databases">
        <title>Genome sequence of Rhizobiales bacterium strain IZ6.</title>
        <authorList>
            <person name="Nakai R."/>
            <person name="Naganuma T."/>
        </authorList>
    </citation>
    <scope>NUCLEOTIDE SEQUENCE [LARGE SCALE GENOMIC DNA]</scope>
    <source>
        <strain evidence="1 2">IZ6</strain>
    </source>
</reference>
<dbReference type="InterPro" id="IPR023214">
    <property type="entry name" value="HAD_sf"/>
</dbReference>
<dbReference type="EMBL" id="AP023361">
    <property type="protein sequence ID" value="BCJ91686.1"/>
    <property type="molecule type" value="Genomic_DNA"/>
</dbReference>
<dbReference type="InterPro" id="IPR006357">
    <property type="entry name" value="HAD-SF_hydro_IIA"/>
</dbReference>
<dbReference type="PANTHER" id="PTHR19288">
    <property type="entry name" value="4-NITROPHENYLPHOSPHATASE-RELATED"/>
    <property type="match status" value="1"/>
</dbReference>